<dbReference type="Proteomes" id="UP000006911">
    <property type="component" value="Unassembled WGS sequence"/>
</dbReference>
<dbReference type="PANTHER" id="PTHR43884:SF12">
    <property type="entry name" value="ISOVALERYL-COA DEHYDROGENASE, MITOCHONDRIAL-RELATED"/>
    <property type="match status" value="1"/>
</dbReference>
<keyword evidence="6" id="KW-1185">Reference proteome</keyword>
<keyword evidence="3" id="KW-0274">FAD</keyword>
<dbReference type="InterPro" id="IPR009075">
    <property type="entry name" value="AcylCo_DH/oxidase_C"/>
</dbReference>
<name>D5GI55_TUBMM</name>
<dbReference type="InterPro" id="IPR036250">
    <property type="entry name" value="AcylCo_DH-like_C"/>
</dbReference>
<evidence type="ECO:0000313" key="6">
    <source>
        <dbReference type="Proteomes" id="UP000006911"/>
    </source>
</evidence>
<dbReference type="InParanoid" id="D5GI55"/>
<evidence type="ECO:0000256" key="1">
    <source>
        <dbReference type="ARBA" id="ARBA00009347"/>
    </source>
</evidence>
<feature type="domain" description="Acyl-CoA dehydrogenase/oxidase C-terminal" evidence="4">
    <location>
        <begin position="28"/>
        <end position="189"/>
    </location>
</feature>
<dbReference type="AlphaFoldDB" id="D5GI55"/>
<accession>D5GI55</accession>
<dbReference type="OMA" id="YHASIAK"/>
<evidence type="ECO:0000256" key="3">
    <source>
        <dbReference type="ARBA" id="ARBA00022827"/>
    </source>
</evidence>
<dbReference type="FunFam" id="1.20.140.10:FF:000012">
    <property type="entry name" value="Acyl-CoA dehydrogenase fadE12"/>
    <property type="match status" value="1"/>
</dbReference>
<evidence type="ECO:0000259" key="4">
    <source>
        <dbReference type="Pfam" id="PF00441"/>
    </source>
</evidence>
<keyword evidence="2" id="KW-0285">Flavoprotein</keyword>
<dbReference type="HOGENOM" id="CLU_018204_6_1_1"/>
<dbReference type="Gene3D" id="1.20.140.10">
    <property type="entry name" value="Butyryl-CoA Dehydrogenase, subunit A, domain 3"/>
    <property type="match status" value="1"/>
</dbReference>
<dbReference type="SUPFAM" id="SSF47203">
    <property type="entry name" value="Acyl-CoA dehydrogenase C-terminal domain-like"/>
    <property type="match status" value="1"/>
</dbReference>
<sequence length="197" mass="21355">MGGKAIDANEVFFDNYLIPVDSLIGAEGQGFKILLHGLNAERCLLAGEALGLGYLAFSRATKYAKERIVFGRAIGQNQAIQHALAAAYMNLEAAKLSKYHAAKLYDETSSSTASSSNETPSHISVGAACNSAKYLAAEAGYAACERAILVHGGMGYAQDFHVERYLRESWVPRLAPVSREMIFNFIGEKVLKLPKSY</sequence>
<proteinExistence type="inferred from homology"/>
<protein>
    <submittedName>
        <fullName evidence="5">(Perigord truffle) hypothetical protein</fullName>
    </submittedName>
</protein>
<gene>
    <name evidence="5" type="ORF">GSTUM_00008282001</name>
</gene>
<dbReference type="GeneID" id="9181916"/>
<dbReference type="eggNOG" id="KOG0139">
    <property type="taxonomic scope" value="Eukaryota"/>
</dbReference>
<evidence type="ECO:0000256" key="2">
    <source>
        <dbReference type="ARBA" id="ARBA00022630"/>
    </source>
</evidence>
<dbReference type="RefSeq" id="XP_002840007.1">
    <property type="nucleotide sequence ID" value="XM_002839961.1"/>
</dbReference>
<dbReference type="STRING" id="656061.D5GI55"/>
<dbReference type="InterPro" id="IPR009100">
    <property type="entry name" value="AcylCoA_DH/oxidase_NM_dom_sf"/>
</dbReference>
<organism evidence="5 6">
    <name type="scientific">Tuber melanosporum (strain Mel28)</name>
    <name type="common">Perigord black truffle</name>
    <dbReference type="NCBI Taxonomy" id="656061"/>
    <lineage>
        <taxon>Eukaryota</taxon>
        <taxon>Fungi</taxon>
        <taxon>Dikarya</taxon>
        <taxon>Ascomycota</taxon>
        <taxon>Pezizomycotina</taxon>
        <taxon>Pezizomycetes</taxon>
        <taxon>Pezizales</taxon>
        <taxon>Tuberaceae</taxon>
        <taxon>Tuber</taxon>
    </lineage>
</organism>
<reference evidence="5 6" key="1">
    <citation type="journal article" date="2010" name="Nature">
        <title>Perigord black truffle genome uncovers evolutionary origins and mechanisms of symbiosis.</title>
        <authorList>
            <person name="Martin F."/>
            <person name="Kohler A."/>
            <person name="Murat C."/>
            <person name="Balestrini R."/>
            <person name="Coutinho P.M."/>
            <person name="Jaillon O."/>
            <person name="Montanini B."/>
            <person name="Morin E."/>
            <person name="Noel B."/>
            <person name="Percudani R."/>
            <person name="Porcel B."/>
            <person name="Rubini A."/>
            <person name="Amicucci A."/>
            <person name="Amselem J."/>
            <person name="Anthouard V."/>
            <person name="Arcioni S."/>
            <person name="Artiguenave F."/>
            <person name="Aury J.M."/>
            <person name="Ballario P."/>
            <person name="Bolchi A."/>
            <person name="Brenna A."/>
            <person name="Brun A."/>
            <person name="Buee M."/>
            <person name="Cantarel B."/>
            <person name="Chevalier G."/>
            <person name="Couloux A."/>
            <person name="Da Silva C."/>
            <person name="Denoeud F."/>
            <person name="Duplessis S."/>
            <person name="Ghignone S."/>
            <person name="Hilselberger B."/>
            <person name="Iotti M."/>
            <person name="Marcais B."/>
            <person name="Mello A."/>
            <person name="Miranda M."/>
            <person name="Pacioni G."/>
            <person name="Quesneville H."/>
            <person name="Riccioni C."/>
            <person name="Ruotolo R."/>
            <person name="Splivallo R."/>
            <person name="Stocchi V."/>
            <person name="Tisserant E."/>
            <person name="Viscomi A.R."/>
            <person name="Zambonelli A."/>
            <person name="Zampieri E."/>
            <person name="Henrissat B."/>
            <person name="Lebrun M.H."/>
            <person name="Paolocci F."/>
            <person name="Bonfante P."/>
            <person name="Ottonello S."/>
            <person name="Wincker P."/>
        </authorList>
    </citation>
    <scope>NUCLEOTIDE SEQUENCE [LARGE SCALE GENOMIC DNA]</scope>
    <source>
        <strain evidence="5 6">Mel28</strain>
    </source>
</reference>
<dbReference type="PANTHER" id="PTHR43884">
    <property type="entry name" value="ACYL-COA DEHYDROGENASE"/>
    <property type="match status" value="1"/>
</dbReference>
<comment type="similarity">
    <text evidence="1">Belongs to the acyl-CoA dehydrogenase family.</text>
</comment>
<dbReference type="SUPFAM" id="SSF56645">
    <property type="entry name" value="Acyl-CoA dehydrogenase NM domain-like"/>
    <property type="match status" value="1"/>
</dbReference>
<dbReference type="KEGG" id="tml:GSTUM_00008282001"/>
<dbReference type="GO" id="GO:0003995">
    <property type="term" value="F:acyl-CoA dehydrogenase activity"/>
    <property type="evidence" value="ECO:0007669"/>
    <property type="project" value="TreeGrafter"/>
</dbReference>
<evidence type="ECO:0000313" key="5">
    <source>
        <dbReference type="EMBL" id="CAZ84198.1"/>
    </source>
</evidence>
<dbReference type="CDD" id="cd00567">
    <property type="entry name" value="ACAD"/>
    <property type="match status" value="1"/>
</dbReference>
<dbReference type="Pfam" id="PF00441">
    <property type="entry name" value="Acyl-CoA_dh_1"/>
    <property type="match status" value="1"/>
</dbReference>
<dbReference type="EMBL" id="FN430323">
    <property type="protein sequence ID" value="CAZ84198.1"/>
    <property type="molecule type" value="Genomic_DNA"/>
</dbReference>